<accession>A0A9P7M8I7</accession>
<dbReference type="OrthoDB" id="10370027at2759"/>
<gene>
    <name evidence="1" type="ORF">E4U60_004706</name>
</gene>
<evidence type="ECO:0000313" key="1">
    <source>
        <dbReference type="EMBL" id="KAG5933111.1"/>
    </source>
</evidence>
<dbReference type="EMBL" id="SRPO01000395">
    <property type="protein sequence ID" value="KAG5933111.1"/>
    <property type="molecule type" value="Genomic_DNA"/>
</dbReference>
<sequence>MQKVGSEQQDAQVWKQSFLFLYQTTQPNYSHFNILPQARFSTKQTPFPPYRNVSLVRLDTAIALQYSYSGLFSP</sequence>
<keyword evidence="2" id="KW-1185">Reference proteome</keyword>
<evidence type="ECO:0000313" key="2">
    <source>
        <dbReference type="Proteomes" id="UP000706124"/>
    </source>
</evidence>
<proteinExistence type="predicted"/>
<reference evidence="1 2" key="1">
    <citation type="journal article" date="2020" name="bioRxiv">
        <title>Whole genome comparisons of ergot fungi reveals the divergence and evolution of species within the genus Claviceps are the result of varying mechanisms driving genome evolution and host range expansion.</title>
        <authorList>
            <person name="Wyka S.A."/>
            <person name="Mondo S.J."/>
            <person name="Liu M."/>
            <person name="Dettman J."/>
            <person name="Nalam V."/>
            <person name="Broders K.D."/>
        </authorList>
    </citation>
    <scope>NUCLEOTIDE SEQUENCE [LARGE SCALE GENOMIC DNA]</scope>
    <source>
        <strain evidence="1 2">CCC 1485</strain>
    </source>
</reference>
<dbReference type="Proteomes" id="UP000706124">
    <property type="component" value="Unassembled WGS sequence"/>
</dbReference>
<comment type="caution">
    <text evidence="1">The sequence shown here is derived from an EMBL/GenBank/DDBJ whole genome shotgun (WGS) entry which is preliminary data.</text>
</comment>
<organism evidence="1 2">
    <name type="scientific">Claviceps pazoutovae</name>
    <dbReference type="NCBI Taxonomy" id="1649127"/>
    <lineage>
        <taxon>Eukaryota</taxon>
        <taxon>Fungi</taxon>
        <taxon>Dikarya</taxon>
        <taxon>Ascomycota</taxon>
        <taxon>Pezizomycotina</taxon>
        <taxon>Sordariomycetes</taxon>
        <taxon>Hypocreomycetidae</taxon>
        <taxon>Hypocreales</taxon>
        <taxon>Clavicipitaceae</taxon>
        <taxon>Claviceps</taxon>
    </lineage>
</organism>
<dbReference type="AlphaFoldDB" id="A0A9P7M8I7"/>
<name>A0A9P7M8I7_9HYPO</name>
<protein>
    <submittedName>
        <fullName evidence="1">Uncharacterized protein</fullName>
    </submittedName>
</protein>